<dbReference type="SUPFAM" id="SSF49879">
    <property type="entry name" value="SMAD/FHA domain"/>
    <property type="match status" value="1"/>
</dbReference>
<dbReference type="AlphaFoldDB" id="A0A8J2SXR1"/>
<dbReference type="PANTHER" id="PTHR47117">
    <property type="entry name" value="STAR-RELATED LIPID TRANSFER PROTEIN 9"/>
    <property type="match status" value="1"/>
</dbReference>
<feature type="compositionally biased region" description="Low complexity" evidence="6">
    <location>
        <begin position="788"/>
        <end position="802"/>
    </location>
</feature>
<feature type="compositionally biased region" description="Basic residues" evidence="6">
    <location>
        <begin position="666"/>
        <end position="680"/>
    </location>
</feature>
<feature type="region of interest" description="Disordered" evidence="6">
    <location>
        <begin position="777"/>
        <end position="845"/>
    </location>
</feature>
<dbReference type="GO" id="GO:0003777">
    <property type="term" value="F:microtubule motor activity"/>
    <property type="evidence" value="ECO:0007669"/>
    <property type="project" value="InterPro"/>
</dbReference>
<reference evidence="8" key="1">
    <citation type="submission" date="2021-11" db="EMBL/GenBank/DDBJ databases">
        <authorList>
            <consortium name="Genoscope - CEA"/>
            <person name="William W."/>
        </authorList>
    </citation>
    <scope>NUCLEOTIDE SEQUENCE</scope>
</reference>
<feature type="domain" description="Kinesin motor" evidence="7">
    <location>
        <begin position="25"/>
        <end position="342"/>
    </location>
</feature>
<evidence type="ECO:0000313" key="9">
    <source>
        <dbReference type="Proteomes" id="UP000789595"/>
    </source>
</evidence>
<dbReference type="InterPro" id="IPR000253">
    <property type="entry name" value="FHA_dom"/>
</dbReference>
<feature type="compositionally biased region" description="Polar residues" evidence="6">
    <location>
        <begin position="600"/>
        <end position="612"/>
    </location>
</feature>
<dbReference type="GO" id="GO:0008017">
    <property type="term" value="F:microtubule binding"/>
    <property type="evidence" value="ECO:0007669"/>
    <property type="project" value="InterPro"/>
</dbReference>
<dbReference type="CDD" id="cd00106">
    <property type="entry name" value="KISc"/>
    <property type="match status" value="1"/>
</dbReference>
<feature type="compositionally biased region" description="Low complexity" evidence="6">
    <location>
        <begin position="813"/>
        <end position="822"/>
    </location>
</feature>
<feature type="region of interest" description="Disordered" evidence="6">
    <location>
        <begin position="588"/>
        <end position="631"/>
    </location>
</feature>
<accession>A0A8J2SXR1</accession>
<feature type="region of interest" description="Disordered" evidence="6">
    <location>
        <begin position="378"/>
        <end position="405"/>
    </location>
</feature>
<dbReference type="GO" id="GO:0007018">
    <property type="term" value="P:microtubule-based movement"/>
    <property type="evidence" value="ECO:0007669"/>
    <property type="project" value="InterPro"/>
</dbReference>
<evidence type="ECO:0000259" key="7">
    <source>
        <dbReference type="PROSITE" id="PS50067"/>
    </source>
</evidence>
<keyword evidence="2 5" id="KW-0067">ATP-binding</keyword>
<sequence length="1057" mass="113051">MTERGLQRTASYASTDDESNASEDRVRVCVRIRPLAPKEAARGATISCRADGSEVVLDEGKRYAYDCVFGDKSCDEAQAQDDVWRELAPTLAPAAKEGYNVSLLAYGQTGSGKSHTMFGRKSCRGVVPRFCEALFEDGEEGLSVAASMLEIYNEKLRDLLVTSSESLRIREDPQTGPYAAGATVVKCASAQDLLRLVRLGARNRTIASTRMNETSSRAHTVFTVRLVRDSVEDGYSLRRSACVHLVDLAGSERQKRAGSTGTRLKEAGHINRSLSTLSAVVNALTKKDGRHVPYRDSTLTHLLRDSLGGNARTTMVATVSPSIDDGNETHSTLRYAERCKKVACRPVINETELSKRDSIIRKMAEEIRLLREELAAEREKKTVRPQGFSSSSEPLEDDSSPGKALTMARQRMEQDALQRITDYESSMSTLSEWAPAGCDSLTTVDQLERASFGTASRGGLATRKSSREARLVNLNEDPQLSGALRYSLKEGASVIGAGRCDVQLGGTGVAEEHSIINVVNDDIVVHKRQGDTYVNGREVVEPIKLKHGDRVAFGRLNVFRLSLLGQDDDGEGDWDAAVAELAAHASSTSGLDLPWDDDASSSTRSRQPSLESLDSAVSGRSRPSSCELSPVVESPARAAAKVSFDDYDALGDAGARHRAAARLQARSRGRAVRRRRKKAPRPVITSPVARVSPPKVFSPLEAEVAELRSRLDAIEGRDRPPASPVVAPVAPAASPAAKAALEKRLRGAPVAPRGITFGNAAAGAAGDVGGDGALRKDEAARERRSVFAKASPSAPAKEASSPFLEYHNKKSISPGAPASPEAAPEKPRQRPPPRPPLADVTQTLDPHAPRAELRAALRKLRPLAAAAAAAWGGSWAPVLEPCVATDATLRCLPSVARDNGRSVDQSLLQWALNRDEEPIRGAGRIGVAGVHLEALAKGFDVRGSVAVADRSGGTACTLAVALRARPRGGVKVGHRVSIDVAMAVTDGLDDVDSGLRRSLVYQFFDRPPTVVVAEGPLRHAASLELDVTPALFSYLSAEALLVEVRLVDEASVAAATG</sequence>
<dbReference type="PROSITE" id="PS50067">
    <property type="entry name" value="KINESIN_MOTOR_2"/>
    <property type="match status" value="1"/>
</dbReference>
<dbReference type="EMBL" id="CAKKNE010000006">
    <property type="protein sequence ID" value="CAH0379470.1"/>
    <property type="molecule type" value="Genomic_DNA"/>
</dbReference>
<feature type="region of interest" description="Disordered" evidence="6">
    <location>
        <begin position="666"/>
        <end position="691"/>
    </location>
</feature>
<keyword evidence="9" id="KW-1185">Reference proteome</keyword>
<evidence type="ECO:0000256" key="3">
    <source>
        <dbReference type="ARBA" id="ARBA00023054"/>
    </source>
</evidence>
<keyword evidence="4 5" id="KW-0505">Motor protein</keyword>
<dbReference type="Pfam" id="PF00225">
    <property type="entry name" value="Kinesin"/>
    <property type="match status" value="1"/>
</dbReference>
<dbReference type="Gene3D" id="2.60.200.20">
    <property type="match status" value="1"/>
</dbReference>
<dbReference type="SUPFAM" id="SSF52540">
    <property type="entry name" value="P-loop containing nucleoside triphosphate hydrolases"/>
    <property type="match status" value="1"/>
</dbReference>
<comment type="caution">
    <text evidence="8">The sequence shown here is derived from an EMBL/GenBank/DDBJ whole genome shotgun (WGS) entry which is preliminary data.</text>
</comment>
<dbReference type="Pfam" id="PF00498">
    <property type="entry name" value="FHA"/>
    <property type="match status" value="1"/>
</dbReference>
<evidence type="ECO:0000256" key="2">
    <source>
        <dbReference type="ARBA" id="ARBA00022840"/>
    </source>
</evidence>
<name>A0A8J2SXR1_9STRA</name>
<evidence type="ECO:0000256" key="5">
    <source>
        <dbReference type="PROSITE-ProRule" id="PRU00283"/>
    </source>
</evidence>
<dbReference type="InterPro" id="IPR001752">
    <property type="entry name" value="Kinesin_motor_dom"/>
</dbReference>
<dbReference type="GO" id="GO:0005524">
    <property type="term" value="F:ATP binding"/>
    <property type="evidence" value="ECO:0007669"/>
    <property type="project" value="UniProtKB-UniRule"/>
</dbReference>
<dbReference type="InterPro" id="IPR027417">
    <property type="entry name" value="P-loop_NTPase"/>
</dbReference>
<evidence type="ECO:0000256" key="1">
    <source>
        <dbReference type="ARBA" id="ARBA00022741"/>
    </source>
</evidence>
<proteinExistence type="inferred from homology"/>
<dbReference type="Proteomes" id="UP000789595">
    <property type="component" value="Unassembled WGS sequence"/>
</dbReference>
<keyword evidence="3" id="KW-0175">Coiled coil</keyword>
<organism evidence="8 9">
    <name type="scientific">Pelagomonas calceolata</name>
    <dbReference type="NCBI Taxonomy" id="35677"/>
    <lineage>
        <taxon>Eukaryota</taxon>
        <taxon>Sar</taxon>
        <taxon>Stramenopiles</taxon>
        <taxon>Ochrophyta</taxon>
        <taxon>Pelagophyceae</taxon>
        <taxon>Pelagomonadales</taxon>
        <taxon>Pelagomonadaceae</taxon>
        <taxon>Pelagomonas</taxon>
    </lineage>
</organism>
<dbReference type="InterPro" id="IPR036961">
    <property type="entry name" value="Kinesin_motor_dom_sf"/>
</dbReference>
<dbReference type="PRINTS" id="PR00380">
    <property type="entry name" value="KINESINHEAVY"/>
</dbReference>
<dbReference type="OrthoDB" id="3176171at2759"/>
<comment type="similarity">
    <text evidence="5">Belongs to the TRAFAC class myosin-kinesin ATPase superfamily. Kinesin family.</text>
</comment>
<feature type="binding site" evidence="5">
    <location>
        <begin position="107"/>
        <end position="114"/>
    </location>
    <ligand>
        <name>ATP</name>
        <dbReference type="ChEBI" id="CHEBI:30616"/>
    </ligand>
</feature>
<dbReference type="PROSITE" id="PS50096">
    <property type="entry name" value="IQ"/>
    <property type="match status" value="1"/>
</dbReference>
<gene>
    <name evidence="8" type="ORF">PECAL_6P10940</name>
</gene>
<dbReference type="InterPro" id="IPR008984">
    <property type="entry name" value="SMAD_FHA_dom_sf"/>
</dbReference>
<evidence type="ECO:0000256" key="6">
    <source>
        <dbReference type="SAM" id="MobiDB-lite"/>
    </source>
</evidence>
<evidence type="ECO:0000313" key="8">
    <source>
        <dbReference type="EMBL" id="CAH0379470.1"/>
    </source>
</evidence>
<protein>
    <recommendedName>
        <fullName evidence="7">Kinesin motor domain-containing protein</fullName>
    </recommendedName>
</protein>
<evidence type="ECO:0000256" key="4">
    <source>
        <dbReference type="ARBA" id="ARBA00023175"/>
    </source>
</evidence>
<dbReference type="Gene3D" id="3.40.850.10">
    <property type="entry name" value="Kinesin motor domain"/>
    <property type="match status" value="1"/>
</dbReference>
<keyword evidence="1 5" id="KW-0547">Nucleotide-binding</keyword>
<dbReference type="SMART" id="SM00129">
    <property type="entry name" value="KISc"/>
    <property type="match status" value="1"/>
</dbReference>